<keyword evidence="2 12" id="KW-0812">Transmembrane</keyword>
<dbReference type="GO" id="GO:0030150">
    <property type="term" value="P:protein import into mitochondrial matrix"/>
    <property type="evidence" value="ECO:0007669"/>
    <property type="project" value="TreeGrafter"/>
</dbReference>
<feature type="transmembrane region" description="Helical" evidence="12">
    <location>
        <begin position="23"/>
        <end position="41"/>
    </location>
</feature>
<dbReference type="SUPFAM" id="SSF48452">
    <property type="entry name" value="TPR-like"/>
    <property type="match status" value="2"/>
</dbReference>
<dbReference type="GO" id="GO:0005741">
    <property type="term" value="C:mitochondrial outer membrane"/>
    <property type="evidence" value="ECO:0007669"/>
    <property type="project" value="UniProtKB-SubCell"/>
</dbReference>
<evidence type="ECO:0000256" key="8">
    <source>
        <dbReference type="ARBA" id="ARBA00023136"/>
    </source>
</evidence>
<sequence length="608" mass="68295">MATLTKIGDQLKDLTEGWSKWDIALYVGAPLALGVAGFWYYKRGAAGSKKVEDVGGEGLENKLKDVKTTSASKTQQQTQKQPQSRQDLAQAAKNKGNKFFKEGKYEDAIICYTEAIKTCPPDIKTDMSTFYQNRAAAYENQKNYKNVIEDCTAALQLNPRYSKALARRSKAYEVLEKYREALEDITKACLIEGFQNQSYLQAADRVLKTLGKSRAVAEYKNKKPIQPSKFYVENYLAGFVNDPVACKFKSDDLKELGVKMKQEADLIGDNGAVLLEKPSAFEQAKNCLLTQDYEQILDLCEEELADEAVSSRVPETLLLRGTMRLLQGMGDQALEDLSRVAGMEGVDKTLQATALIREGCLRMQKETQEDSLSSFVKAEALDPENSDVFHHHGQQLLQLEKLDEAISKFDRSIKLSPDFPTSYVQKYYAVHRKAIMKEDLKLLTEAKAGFEQTITKFPNCSDALILADWALFFLIDLFSLLQALSDQGLFEEAENFFKKAQDVQPRNANNIVHRGLMLLQWKGNVEKTLELLEEALKIDPTCQYAYEIRGTIEVQRGNLSEAVNNFKKAIALSNSESEMAHLFSLMEAAEVQVKVAKDLNIQLPSGMM</sequence>
<dbReference type="PANTHER" id="PTHR46208">
    <property type="entry name" value="MITOCHONDRIAL IMPORT RECEPTOR SUBUNIT TOM70"/>
    <property type="match status" value="1"/>
</dbReference>
<keyword evidence="5 10" id="KW-0802">TPR repeat</keyword>
<dbReference type="InterPro" id="IPR019734">
    <property type="entry name" value="TPR_rpt"/>
</dbReference>
<organism evidence="13 14">
    <name type="scientific">Candidula unifasciata</name>
    <dbReference type="NCBI Taxonomy" id="100452"/>
    <lineage>
        <taxon>Eukaryota</taxon>
        <taxon>Metazoa</taxon>
        <taxon>Spiralia</taxon>
        <taxon>Lophotrochozoa</taxon>
        <taxon>Mollusca</taxon>
        <taxon>Gastropoda</taxon>
        <taxon>Heterobranchia</taxon>
        <taxon>Euthyneura</taxon>
        <taxon>Panpulmonata</taxon>
        <taxon>Eupulmonata</taxon>
        <taxon>Stylommatophora</taxon>
        <taxon>Helicina</taxon>
        <taxon>Helicoidea</taxon>
        <taxon>Geomitridae</taxon>
        <taxon>Candidula</taxon>
    </lineage>
</organism>
<feature type="repeat" description="TPR" evidence="10">
    <location>
        <begin position="89"/>
        <end position="122"/>
    </location>
</feature>
<evidence type="ECO:0000256" key="7">
    <source>
        <dbReference type="ARBA" id="ARBA00023128"/>
    </source>
</evidence>
<comment type="caution">
    <text evidence="13">The sequence shown here is derived from an EMBL/GenBank/DDBJ whole genome shotgun (WGS) entry which is preliminary data.</text>
</comment>
<evidence type="ECO:0000256" key="1">
    <source>
        <dbReference type="ARBA" id="ARBA00004572"/>
    </source>
</evidence>
<keyword evidence="6 12" id="KW-1133">Transmembrane helix</keyword>
<evidence type="ECO:0000256" key="10">
    <source>
        <dbReference type="PROSITE-ProRule" id="PRU00339"/>
    </source>
</evidence>
<gene>
    <name evidence="13" type="ORF">CUNI_LOCUS11158</name>
</gene>
<proteinExistence type="inferred from homology"/>
<dbReference type="GO" id="GO:0045039">
    <property type="term" value="P:protein insertion into mitochondrial inner membrane"/>
    <property type="evidence" value="ECO:0007669"/>
    <property type="project" value="TreeGrafter"/>
</dbReference>
<dbReference type="Pfam" id="PF13181">
    <property type="entry name" value="TPR_8"/>
    <property type="match status" value="1"/>
</dbReference>
<dbReference type="OrthoDB" id="66418at2759"/>
<dbReference type="PROSITE" id="PS50005">
    <property type="entry name" value="TPR"/>
    <property type="match status" value="4"/>
</dbReference>
<name>A0A8S3ZCN9_9EUPU</name>
<evidence type="ECO:0000256" key="11">
    <source>
        <dbReference type="SAM" id="MobiDB-lite"/>
    </source>
</evidence>
<dbReference type="SMART" id="SM00028">
    <property type="entry name" value="TPR"/>
    <property type="match status" value="10"/>
</dbReference>
<evidence type="ECO:0008006" key="15">
    <source>
        <dbReference type="Google" id="ProtNLM"/>
    </source>
</evidence>
<reference evidence="13" key="1">
    <citation type="submission" date="2021-04" db="EMBL/GenBank/DDBJ databases">
        <authorList>
            <consortium name="Molecular Ecology Group"/>
        </authorList>
    </citation>
    <scope>NUCLEOTIDE SEQUENCE</scope>
</reference>
<evidence type="ECO:0000256" key="2">
    <source>
        <dbReference type="ARBA" id="ARBA00022692"/>
    </source>
</evidence>
<feature type="repeat" description="TPR" evidence="10">
    <location>
        <begin position="128"/>
        <end position="161"/>
    </location>
</feature>
<keyword evidence="14" id="KW-1185">Reference proteome</keyword>
<evidence type="ECO:0000256" key="6">
    <source>
        <dbReference type="ARBA" id="ARBA00022989"/>
    </source>
</evidence>
<evidence type="ECO:0000256" key="12">
    <source>
        <dbReference type="SAM" id="Phobius"/>
    </source>
</evidence>
<dbReference type="Proteomes" id="UP000678393">
    <property type="component" value="Unassembled WGS sequence"/>
</dbReference>
<comment type="subcellular location">
    <subcellularLocation>
        <location evidence="1">Mitochondrion outer membrane</location>
        <topology evidence="1">Single-pass membrane protein</topology>
    </subcellularLocation>
</comment>
<keyword evidence="7" id="KW-0496">Mitochondrion</keyword>
<dbReference type="GO" id="GO:0030943">
    <property type="term" value="F:mitochondrion targeting sequence binding"/>
    <property type="evidence" value="ECO:0007669"/>
    <property type="project" value="TreeGrafter"/>
</dbReference>
<protein>
    <recommendedName>
        <fullName evidence="15">Mitochondrial import receptor subunit TOM70</fullName>
    </recommendedName>
</protein>
<feature type="region of interest" description="Disordered" evidence="11">
    <location>
        <begin position="66"/>
        <end position="91"/>
    </location>
</feature>
<dbReference type="Pfam" id="PF00515">
    <property type="entry name" value="TPR_1"/>
    <property type="match status" value="1"/>
</dbReference>
<dbReference type="Gene3D" id="1.25.40.10">
    <property type="entry name" value="Tetratricopeptide repeat domain"/>
    <property type="match status" value="2"/>
</dbReference>
<evidence type="ECO:0000256" key="4">
    <source>
        <dbReference type="ARBA" id="ARBA00022787"/>
    </source>
</evidence>
<dbReference type="InterPro" id="IPR011990">
    <property type="entry name" value="TPR-like_helical_dom_sf"/>
</dbReference>
<dbReference type="GO" id="GO:0008320">
    <property type="term" value="F:protein transmembrane transporter activity"/>
    <property type="evidence" value="ECO:0007669"/>
    <property type="project" value="TreeGrafter"/>
</dbReference>
<dbReference type="AlphaFoldDB" id="A0A8S3ZCN9"/>
<keyword evidence="4" id="KW-1000">Mitochondrion outer membrane</keyword>
<accession>A0A8S3ZCN9</accession>
<keyword evidence="3" id="KW-0677">Repeat</keyword>
<evidence type="ECO:0000313" key="13">
    <source>
        <dbReference type="EMBL" id="CAG5125600.1"/>
    </source>
</evidence>
<dbReference type="EMBL" id="CAJHNH020002107">
    <property type="protein sequence ID" value="CAG5125600.1"/>
    <property type="molecule type" value="Genomic_DNA"/>
</dbReference>
<evidence type="ECO:0000256" key="3">
    <source>
        <dbReference type="ARBA" id="ARBA00022737"/>
    </source>
</evidence>
<comment type="similarity">
    <text evidence="9">Belongs to the Tom70 family.</text>
</comment>
<evidence type="ECO:0000256" key="9">
    <source>
        <dbReference type="ARBA" id="ARBA00038030"/>
    </source>
</evidence>
<feature type="compositionally biased region" description="Low complexity" evidence="11">
    <location>
        <begin position="68"/>
        <end position="91"/>
    </location>
</feature>
<evidence type="ECO:0000313" key="14">
    <source>
        <dbReference type="Proteomes" id="UP000678393"/>
    </source>
</evidence>
<feature type="repeat" description="TPR" evidence="10">
    <location>
        <begin position="543"/>
        <end position="576"/>
    </location>
</feature>
<feature type="repeat" description="TPR" evidence="10">
    <location>
        <begin position="386"/>
        <end position="419"/>
    </location>
</feature>
<dbReference type="PANTHER" id="PTHR46208:SF1">
    <property type="entry name" value="MITOCHONDRIAL IMPORT RECEPTOR SUBUNIT TOM70"/>
    <property type="match status" value="1"/>
</dbReference>
<keyword evidence="8 12" id="KW-0472">Membrane</keyword>
<evidence type="ECO:0000256" key="5">
    <source>
        <dbReference type="ARBA" id="ARBA00022803"/>
    </source>
</evidence>